<protein>
    <recommendedName>
        <fullName evidence="3">STAS domain-containing protein</fullName>
    </recommendedName>
</protein>
<evidence type="ECO:0000313" key="1">
    <source>
        <dbReference type="EMBL" id="PVY40935.1"/>
    </source>
</evidence>
<gene>
    <name evidence="1" type="ORF">C8E01_106277</name>
</gene>
<comment type="caution">
    <text evidence="1">The sequence shown here is derived from an EMBL/GenBank/DDBJ whole genome shotgun (WGS) entry which is preliminary data.</text>
</comment>
<dbReference type="OrthoDB" id="9935670at2"/>
<keyword evidence="2" id="KW-1185">Reference proteome</keyword>
<evidence type="ECO:0000313" key="2">
    <source>
        <dbReference type="Proteomes" id="UP000245466"/>
    </source>
</evidence>
<accession>A0A2U1AWX2</accession>
<dbReference type="AlphaFoldDB" id="A0A2U1AWX2"/>
<dbReference type="RefSeq" id="WP_116543662.1">
    <property type="nucleotide sequence ID" value="NZ_QEKI01000006.1"/>
</dbReference>
<dbReference type="Proteomes" id="UP000245466">
    <property type="component" value="Unassembled WGS sequence"/>
</dbReference>
<name>A0A2U1AWX2_9BACT</name>
<sequence length="120" mass="14514">MEKEDPYIPYKYELIDEETVQIYFPEEYFFPAFLDTIDIIKKESFYPRIKHIILDLRECKYPHGIGFSSEIQDCYIDAKAENKKVYWVGSLKMHQVLENLVAKYYDEFIPFYSSIEEIKK</sequence>
<evidence type="ECO:0008006" key="3">
    <source>
        <dbReference type="Google" id="ProtNLM"/>
    </source>
</evidence>
<reference evidence="1 2" key="1">
    <citation type="submission" date="2018-04" db="EMBL/GenBank/DDBJ databases">
        <title>Genomic Encyclopedia of Type Strains, Phase IV (KMG-IV): sequencing the most valuable type-strain genomes for metagenomic binning, comparative biology and taxonomic classification.</title>
        <authorList>
            <person name="Goeker M."/>
        </authorList>
    </citation>
    <scope>NUCLEOTIDE SEQUENCE [LARGE SCALE GENOMIC DNA]</scope>
    <source>
        <strain evidence="1 2">DSM 100231</strain>
    </source>
</reference>
<proteinExistence type="predicted"/>
<dbReference type="EMBL" id="QEKI01000006">
    <property type="protein sequence ID" value="PVY40935.1"/>
    <property type="molecule type" value="Genomic_DNA"/>
</dbReference>
<organism evidence="1 2">
    <name type="scientific">Pontibacter virosus</name>
    <dbReference type="NCBI Taxonomy" id="1765052"/>
    <lineage>
        <taxon>Bacteria</taxon>
        <taxon>Pseudomonadati</taxon>
        <taxon>Bacteroidota</taxon>
        <taxon>Cytophagia</taxon>
        <taxon>Cytophagales</taxon>
        <taxon>Hymenobacteraceae</taxon>
        <taxon>Pontibacter</taxon>
    </lineage>
</organism>